<accession>A0ABP9E7V6</accession>
<evidence type="ECO:0000313" key="2">
    <source>
        <dbReference type="Proteomes" id="UP001499988"/>
    </source>
</evidence>
<dbReference type="EMBL" id="BAABJZ010000002">
    <property type="protein sequence ID" value="GAA4871688.1"/>
    <property type="molecule type" value="Genomic_DNA"/>
</dbReference>
<evidence type="ECO:0000313" key="1">
    <source>
        <dbReference type="EMBL" id="GAA4871688.1"/>
    </source>
</evidence>
<protein>
    <submittedName>
        <fullName evidence="1">Uncharacterized protein</fullName>
    </submittedName>
</protein>
<name>A0ABP9E7V6_9GAMM</name>
<dbReference type="RefSeq" id="WP_345332106.1">
    <property type="nucleotide sequence ID" value="NZ_BAABJZ010000002.1"/>
</dbReference>
<reference evidence="2" key="1">
    <citation type="journal article" date="2019" name="Int. J. Syst. Evol. Microbiol.">
        <title>The Global Catalogue of Microorganisms (GCM) 10K type strain sequencing project: providing services to taxonomists for standard genome sequencing and annotation.</title>
        <authorList>
            <consortium name="The Broad Institute Genomics Platform"/>
            <consortium name="The Broad Institute Genome Sequencing Center for Infectious Disease"/>
            <person name="Wu L."/>
            <person name="Ma J."/>
        </authorList>
    </citation>
    <scope>NUCLEOTIDE SEQUENCE [LARGE SCALE GENOMIC DNA]</scope>
    <source>
        <strain evidence="2">JCM 18401</strain>
    </source>
</reference>
<dbReference type="Proteomes" id="UP001499988">
    <property type="component" value="Unassembled WGS sequence"/>
</dbReference>
<comment type="caution">
    <text evidence="1">The sequence shown here is derived from an EMBL/GenBank/DDBJ whole genome shotgun (WGS) entry which is preliminary data.</text>
</comment>
<proteinExistence type="predicted"/>
<keyword evidence="2" id="KW-1185">Reference proteome</keyword>
<organism evidence="1 2">
    <name type="scientific">Ferrimonas pelagia</name>
    <dbReference type="NCBI Taxonomy" id="1177826"/>
    <lineage>
        <taxon>Bacteria</taxon>
        <taxon>Pseudomonadati</taxon>
        <taxon>Pseudomonadota</taxon>
        <taxon>Gammaproteobacteria</taxon>
        <taxon>Alteromonadales</taxon>
        <taxon>Ferrimonadaceae</taxon>
        <taxon>Ferrimonas</taxon>
    </lineage>
</organism>
<gene>
    <name evidence="1" type="ORF">GCM10023333_00640</name>
</gene>
<sequence length="100" mass="11377">MHRDATLVSDSGIMEGEWWLADSAVCVRTRANRRFDSIELKICLRSLSEVQRHDPAVPVQELPAEQDLYRFRFATQPHWTLECHASPVLSADAPLTVEMA</sequence>